<protein>
    <submittedName>
        <fullName evidence="10">Serine protease</fullName>
    </submittedName>
</protein>
<dbReference type="InterPro" id="IPR043504">
    <property type="entry name" value="Peptidase_S1_PA_chymotrypsin"/>
</dbReference>
<dbReference type="GO" id="GO:0005615">
    <property type="term" value="C:extracellular space"/>
    <property type="evidence" value="ECO:0007669"/>
    <property type="project" value="TreeGrafter"/>
</dbReference>
<dbReference type="EMBL" id="KC741130">
    <property type="protein sequence ID" value="AGM32954.1"/>
    <property type="molecule type" value="mRNA"/>
</dbReference>
<evidence type="ECO:0000256" key="1">
    <source>
        <dbReference type="ARBA" id="ARBA00004613"/>
    </source>
</evidence>
<keyword evidence="5" id="KW-0378">Hydrolase</keyword>
<accession>R4ULB6</accession>
<dbReference type="PROSITE" id="PS50240">
    <property type="entry name" value="TRYPSIN_DOM"/>
    <property type="match status" value="1"/>
</dbReference>
<evidence type="ECO:0000256" key="6">
    <source>
        <dbReference type="ARBA" id="ARBA00022825"/>
    </source>
</evidence>
<dbReference type="PANTHER" id="PTHR24264">
    <property type="entry name" value="TRYPSIN-RELATED"/>
    <property type="match status" value="1"/>
</dbReference>
<dbReference type="AlphaFoldDB" id="R4ULB6"/>
<evidence type="ECO:0000256" key="2">
    <source>
        <dbReference type="ARBA" id="ARBA00022525"/>
    </source>
</evidence>
<keyword evidence="8" id="KW-0325">Glycoprotein</keyword>
<evidence type="ECO:0000256" key="4">
    <source>
        <dbReference type="ARBA" id="ARBA00022729"/>
    </source>
</evidence>
<feature type="domain" description="Peptidase S1" evidence="9">
    <location>
        <begin position="1"/>
        <end position="62"/>
    </location>
</feature>
<evidence type="ECO:0000256" key="8">
    <source>
        <dbReference type="ARBA" id="ARBA00023180"/>
    </source>
</evidence>
<organism evidence="10">
    <name type="scientific">Coptotermes formosanus</name>
    <name type="common">Formosan subterranean termite</name>
    <dbReference type="NCBI Taxonomy" id="36987"/>
    <lineage>
        <taxon>Eukaryota</taxon>
        <taxon>Metazoa</taxon>
        <taxon>Ecdysozoa</taxon>
        <taxon>Arthropoda</taxon>
        <taxon>Hexapoda</taxon>
        <taxon>Insecta</taxon>
        <taxon>Pterygota</taxon>
        <taxon>Neoptera</taxon>
        <taxon>Polyneoptera</taxon>
        <taxon>Dictyoptera</taxon>
        <taxon>Blattodea</taxon>
        <taxon>Blattoidea</taxon>
        <taxon>Termitoidae</taxon>
        <taxon>Rhinotermitidae</taxon>
        <taxon>Coptotermes</taxon>
    </lineage>
</organism>
<sequence>MICAGLPCGDRDACQGDGGGPLVALCPLRLVGIVSWGVGCARSGYPGVYTKVSAVYDRLTDL</sequence>
<dbReference type="GO" id="GO:0004252">
    <property type="term" value="F:serine-type endopeptidase activity"/>
    <property type="evidence" value="ECO:0007669"/>
    <property type="project" value="InterPro"/>
</dbReference>
<evidence type="ECO:0000259" key="9">
    <source>
        <dbReference type="PROSITE" id="PS50240"/>
    </source>
</evidence>
<comment type="subcellular location">
    <subcellularLocation>
        <location evidence="1">Secreted</location>
    </subcellularLocation>
</comment>
<dbReference type="InterPro" id="IPR009003">
    <property type="entry name" value="Peptidase_S1_PA"/>
</dbReference>
<evidence type="ECO:0000256" key="5">
    <source>
        <dbReference type="ARBA" id="ARBA00022801"/>
    </source>
</evidence>
<evidence type="ECO:0000256" key="7">
    <source>
        <dbReference type="ARBA" id="ARBA00023157"/>
    </source>
</evidence>
<dbReference type="Pfam" id="PF00089">
    <property type="entry name" value="Trypsin"/>
    <property type="match status" value="1"/>
</dbReference>
<keyword evidence="7" id="KW-1015">Disulfide bond</keyword>
<name>R4ULB6_COPFO</name>
<dbReference type="SUPFAM" id="SSF50494">
    <property type="entry name" value="Trypsin-like serine proteases"/>
    <property type="match status" value="1"/>
</dbReference>
<keyword evidence="2" id="KW-0964">Secreted</keyword>
<dbReference type="PANTHER" id="PTHR24264:SF65">
    <property type="entry name" value="SRCR DOMAIN-CONTAINING PROTEIN"/>
    <property type="match status" value="1"/>
</dbReference>
<evidence type="ECO:0000256" key="3">
    <source>
        <dbReference type="ARBA" id="ARBA00022670"/>
    </source>
</evidence>
<keyword evidence="4" id="KW-0732">Signal</keyword>
<evidence type="ECO:0000313" key="10">
    <source>
        <dbReference type="EMBL" id="AGM32954.1"/>
    </source>
</evidence>
<proteinExistence type="evidence at transcript level"/>
<keyword evidence="6" id="KW-0720">Serine protease</keyword>
<dbReference type="FunFam" id="2.40.10.10:FF:000054">
    <property type="entry name" value="Complement C1r subcomponent"/>
    <property type="match status" value="1"/>
</dbReference>
<reference evidence="10" key="1">
    <citation type="submission" date="2013-03" db="EMBL/GenBank/DDBJ databases">
        <title>Immune-Related transcriptome of Coptotermes formosanus Shiraki workers: the defense mechanism.</title>
        <authorList>
            <person name="Hussain A."/>
            <person name="Li Y.F."/>
            <person name="Wen S.Y."/>
        </authorList>
    </citation>
    <scope>NUCLEOTIDE SEQUENCE</scope>
</reference>
<dbReference type="InterPro" id="IPR050127">
    <property type="entry name" value="Serine_Proteases_S1"/>
</dbReference>
<dbReference type="GO" id="GO:0006508">
    <property type="term" value="P:proteolysis"/>
    <property type="evidence" value="ECO:0007669"/>
    <property type="project" value="UniProtKB-KW"/>
</dbReference>
<keyword evidence="3 10" id="KW-0645">Protease</keyword>
<dbReference type="Gene3D" id="2.40.10.10">
    <property type="entry name" value="Trypsin-like serine proteases"/>
    <property type="match status" value="1"/>
</dbReference>
<dbReference type="InterPro" id="IPR001254">
    <property type="entry name" value="Trypsin_dom"/>
</dbReference>